<accession>A0ABQ5R1D2</accession>
<dbReference type="InterPro" id="IPR002645">
    <property type="entry name" value="STAS_dom"/>
</dbReference>
<evidence type="ECO:0000259" key="2">
    <source>
        <dbReference type="PROSITE" id="PS50801"/>
    </source>
</evidence>
<evidence type="ECO:0000313" key="4">
    <source>
        <dbReference type="Proteomes" id="UP001144280"/>
    </source>
</evidence>
<proteinExistence type="predicted"/>
<evidence type="ECO:0000256" key="1">
    <source>
        <dbReference type="SAM" id="MobiDB-lite"/>
    </source>
</evidence>
<dbReference type="SUPFAM" id="SSF52091">
    <property type="entry name" value="SpoIIaa-like"/>
    <property type="match status" value="1"/>
</dbReference>
<dbReference type="Gene3D" id="3.30.750.24">
    <property type="entry name" value="STAS domain"/>
    <property type="match status" value="1"/>
</dbReference>
<dbReference type="CDD" id="cd07043">
    <property type="entry name" value="STAS_anti-anti-sigma_factors"/>
    <property type="match status" value="1"/>
</dbReference>
<keyword evidence="4" id="KW-1185">Reference proteome</keyword>
<reference evidence="3" key="1">
    <citation type="submission" date="2022-12" db="EMBL/GenBank/DDBJ databases">
        <title>New Phytohabitans aurantiacus sp. RD004123 nov., an actinomycete isolated from soil.</title>
        <authorList>
            <person name="Triningsih D.W."/>
            <person name="Harunari E."/>
            <person name="Igarashi Y."/>
        </authorList>
    </citation>
    <scope>NUCLEOTIDE SEQUENCE</scope>
    <source>
        <strain evidence="3">RD004123</strain>
    </source>
</reference>
<dbReference type="InterPro" id="IPR036513">
    <property type="entry name" value="STAS_dom_sf"/>
</dbReference>
<name>A0ABQ5R1D2_9ACTN</name>
<feature type="region of interest" description="Disordered" evidence="1">
    <location>
        <begin position="124"/>
        <end position="148"/>
    </location>
</feature>
<gene>
    <name evidence="3" type="ORF">Pa4123_46510</name>
</gene>
<comment type="caution">
    <text evidence="3">The sequence shown here is derived from an EMBL/GenBank/DDBJ whole genome shotgun (WGS) entry which is preliminary data.</text>
</comment>
<protein>
    <recommendedName>
        <fullName evidence="2">STAS domain-containing protein</fullName>
    </recommendedName>
</protein>
<evidence type="ECO:0000313" key="3">
    <source>
        <dbReference type="EMBL" id="GLH99375.1"/>
    </source>
</evidence>
<dbReference type="Pfam" id="PF01740">
    <property type="entry name" value="STAS"/>
    <property type="match status" value="1"/>
</dbReference>
<organism evidence="3 4">
    <name type="scientific">Phytohabitans aurantiacus</name>
    <dbReference type="NCBI Taxonomy" id="3016789"/>
    <lineage>
        <taxon>Bacteria</taxon>
        <taxon>Bacillati</taxon>
        <taxon>Actinomycetota</taxon>
        <taxon>Actinomycetes</taxon>
        <taxon>Micromonosporales</taxon>
        <taxon>Micromonosporaceae</taxon>
    </lineage>
</organism>
<dbReference type="Proteomes" id="UP001144280">
    <property type="component" value="Unassembled WGS sequence"/>
</dbReference>
<sequence length="148" mass="15735">MKGFGKTFADVEKVRTALPTKKSRYILIVMDFSCRVEVCQDGLHLIASGQLDDRSGDALYQAIRAVLTGCPDVLVIDLTEVDHVSAEGAAALVDATHSAIAVCVSVVLRTSPAVRQRLAMLGDSDLDGPETGAETRISAPATPGRVRR</sequence>
<dbReference type="EMBL" id="BSDI01000023">
    <property type="protein sequence ID" value="GLH99375.1"/>
    <property type="molecule type" value="Genomic_DNA"/>
</dbReference>
<dbReference type="PROSITE" id="PS50801">
    <property type="entry name" value="STAS"/>
    <property type="match status" value="1"/>
</dbReference>
<feature type="domain" description="STAS" evidence="2">
    <location>
        <begin position="48"/>
        <end position="122"/>
    </location>
</feature>